<evidence type="ECO:0000256" key="3">
    <source>
        <dbReference type="ARBA" id="ARBA00011245"/>
    </source>
</evidence>
<feature type="binding site" evidence="11">
    <location>
        <begin position="220"/>
        <end position="222"/>
    </location>
    <ligand>
        <name>substrate</name>
    </ligand>
</feature>
<dbReference type="GO" id="GO:0030145">
    <property type="term" value="F:manganese ion binding"/>
    <property type="evidence" value="ECO:0007669"/>
    <property type="project" value="UniProtKB-UniRule"/>
</dbReference>
<dbReference type="GO" id="GO:0006094">
    <property type="term" value="P:gluconeogenesis"/>
    <property type="evidence" value="ECO:0007669"/>
    <property type="project" value="UniProtKB-UniRule"/>
</dbReference>
<keyword evidence="6 11" id="KW-0547">Nucleotide-binding</keyword>
<dbReference type="InterPro" id="IPR008210">
    <property type="entry name" value="PEP_carboxykinase_N"/>
</dbReference>
<keyword evidence="4 11" id="KW-0312">Gluconeogenesis</keyword>
<feature type="domain" description="Phosphoenolpyruvate carboxykinase GTP-utilising N-terminal" evidence="13">
    <location>
        <begin position="19"/>
        <end position="241"/>
    </location>
</feature>
<dbReference type="GO" id="GO:0005525">
    <property type="term" value="F:GTP binding"/>
    <property type="evidence" value="ECO:0007669"/>
    <property type="project" value="UniProtKB-UniRule"/>
</dbReference>
<dbReference type="SUPFAM" id="SSF53795">
    <property type="entry name" value="PEP carboxykinase-like"/>
    <property type="match status" value="1"/>
</dbReference>
<dbReference type="NCBIfam" id="NF003253">
    <property type="entry name" value="PRK04210.1"/>
    <property type="match status" value="1"/>
</dbReference>
<evidence type="ECO:0000313" key="14">
    <source>
        <dbReference type="EMBL" id="QEG33953.1"/>
    </source>
</evidence>
<evidence type="ECO:0000256" key="1">
    <source>
        <dbReference type="ARBA" id="ARBA00004742"/>
    </source>
</evidence>
<dbReference type="InterPro" id="IPR035078">
    <property type="entry name" value="PEP_carboxykinase_GTP_N"/>
</dbReference>
<dbReference type="PIRSF" id="PIRSF001348">
    <property type="entry name" value="PEP_carboxykinase_GTP"/>
    <property type="match status" value="1"/>
</dbReference>
<keyword evidence="10 11" id="KW-0456">Lyase</keyword>
<comment type="cofactor">
    <cofactor evidence="11">
        <name>Mn(2+)</name>
        <dbReference type="ChEBI" id="CHEBI:29035"/>
    </cofactor>
    <text evidence="11">Binds 1 Mn(2+) ion per subunit.</text>
</comment>
<evidence type="ECO:0000256" key="6">
    <source>
        <dbReference type="ARBA" id="ARBA00022741"/>
    </source>
</evidence>
<dbReference type="PROSITE" id="PS00505">
    <property type="entry name" value="PEPCK_GTP"/>
    <property type="match status" value="1"/>
</dbReference>
<dbReference type="GO" id="GO:0016301">
    <property type="term" value="F:kinase activity"/>
    <property type="evidence" value="ECO:0007669"/>
    <property type="project" value="UniProtKB-KW"/>
</dbReference>
<feature type="binding site" evidence="11">
    <location>
        <position position="423"/>
    </location>
    <ligand>
        <name>GTP</name>
        <dbReference type="ChEBI" id="CHEBI:37565"/>
    </ligand>
</feature>
<feature type="binding site" evidence="11">
    <location>
        <position position="392"/>
    </location>
    <ligand>
        <name>GTP</name>
        <dbReference type="ChEBI" id="CHEBI:37565"/>
    </ligand>
</feature>
<feature type="binding site" evidence="11">
    <location>
        <position position="271"/>
    </location>
    <ligand>
        <name>substrate</name>
    </ligand>
</feature>
<dbReference type="GO" id="GO:0006107">
    <property type="term" value="P:oxaloacetate metabolic process"/>
    <property type="evidence" value="ECO:0007669"/>
    <property type="project" value="TreeGrafter"/>
</dbReference>
<dbReference type="GO" id="GO:0033993">
    <property type="term" value="P:response to lipid"/>
    <property type="evidence" value="ECO:0007669"/>
    <property type="project" value="TreeGrafter"/>
</dbReference>
<feature type="binding site" evidence="11">
    <location>
        <position position="229"/>
    </location>
    <ligand>
        <name>Mn(2+)</name>
        <dbReference type="ChEBI" id="CHEBI:29035"/>
    </ligand>
</feature>
<evidence type="ECO:0000313" key="15">
    <source>
        <dbReference type="Proteomes" id="UP000323917"/>
    </source>
</evidence>
<keyword evidence="15" id="KW-1185">Reference proteome</keyword>
<comment type="catalytic activity">
    <reaction evidence="11">
        <text>oxaloacetate + GTP = phosphoenolpyruvate + GDP + CO2</text>
        <dbReference type="Rhea" id="RHEA:10388"/>
        <dbReference type="ChEBI" id="CHEBI:16452"/>
        <dbReference type="ChEBI" id="CHEBI:16526"/>
        <dbReference type="ChEBI" id="CHEBI:37565"/>
        <dbReference type="ChEBI" id="CHEBI:58189"/>
        <dbReference type="ChEBI" id="CHEBI:58702"/>
        <dbReference type="EC" id="4.1.1.32"/>
    </reaction>
</comment>
<dbReference type="GO" id="GO:0005829">
    <property type="term" value="C:cytosol"/>
    <property type="evidence" value="ECO:0007669"/>
    <property type="project" value="TreeGrafter"/>
</dbReference>
<dbReference type="SUPFAM" id="SSF68923">
    <property type="entry name" value="PEP carboxykinase N-terminal domain"/>
    <property type="match status" value="1"/>
</dbReference>
<evidence type="ECO:0000259" key="13">
    <source>
        <dbReference type="Pfam" id="PF17297"/>
    </source>
</evidence>
<dbReference type="GO" id="GO:0042594">
    <property type="term" value="P:response to starvation"/>
    <property type="evidence" value="ECO:0007669"/>
    <property type="project" value="TreeGrafter"/>
</dbReference>
<evidence type="ECO:0000259" key="12">
    <source>
        <dbReference type="Pfam" id="PF00821"/>
    </source>
</evidence>
<dbReference type="GO" id="GO:0046327">
    <property type="term" value="P:glycerol biosynthetic process from pyruvate"/>
    <property type="evidence" value="ECO:0007669"/>
    <property type="project" value="TreeGrafter"/>
</dbReference>
<keyword evidence="14" id="KW-0808">Transferase</keyword>
<comment type="similarity">
    <text evidence="2 11">Belongs to the phosphoenolpyruvate carboxykinase [GTP] family.</text>
</comment>
<organism evidence="14 15">
    <name type="scientific">Bythopirellula goksoeyrii</name>
    <dbReference type="NCBI Taxonomy" id="1400387"/>
    <lineage>
        <taxon>Bacteria</taxon>
        <taxon>Pseudomonadati</taxon>
        <taxon>Planctomycetota</taxon>
        <taxon>Planctomycetia</taxon>
        <taxon>Pirellulales</taxon>
        <taxon>Lacipirellulaceae</taxon>
        <taxon>Bythopirellula</taxon>
    </lineage>
</organism>
<dbReference type="EMBL" id="CP042913">
    <property type="protein sequence ID" value="QEG33953.1"/>
    <property type="molecule type" value="Genomic_DNA"/>
</dbReference>
<dbReference type="PANTHER" id="PTHR11561">
    <property type="entry name" value="PHOSPHOENOLPYRUVATE CARBOXYKINASE"/>
    <property type="match status" value="1"/>
</dbReference>
<dbReference type="GO" id="GO:0004613">
    <property type="term" value="F:phosphoenolpyruvate carboxykinase (GTP) activity"/>
    <property type="evidence" value="ECO:0007669"/>
    <property type="project" value="UniProtKB-UniRule"/>
</dbReference>
<keyword evidence="8 11" id="KW-0342">GTP-binding</keyword>
<dbReference type="Pfam" id="PF00821">
    <property type="entry name" value="PEPCK_GTP"/>
    <property type="match status" value="1"/>
</dbReference>
<dbReference type="GO" id="GO:0071333">
    <property type="term" value="P:cellular response to glucose stimulus"/>
    <property type="evidence" value="ECO:0007669"/>
    <property type="project" value="TreeGrafter"/>
</dbReference>
<reference evidence="14 15" key="1">
    <citation type="submission" date="2019-08" db="EMBL/GenBank/DDBJ databases">
        <title>Deep-cultivation of Planctomycetes and their phenomic and genomic characterization uncovers novel biology.</title>
        <authorList>
            <person name="Wiegand S."/>
            <person name="Jogler M."/>
            <person name="Boedeker C."/>
            <person name="Pinto D."/>
            <person name="Vollmers J."/>
            <person name="Rivas-Marin E."/>
            <person name="Kohn T."/>
            <person name="Peeters S.H."/>
            <person name="Heuer A."/>
            <person name="Rast P."/>
            <person name="Oberbeckmann S."/>
            <person name="Bunk B."/>
            <person name="Jeske O."/>
            <person name="Meyerdierks A."/>
            <person name="Storesund J.E."/>
            <person name="Kallscheuer N."/>
            <person name="Luecker S."/>
            <person name="Lage O.M."/>
            <person name="Pohl T."/>
            <person name="Merkel B.J."/>
            <person name="Hornburger P."/>
            <person name="Mueller R.-W."/>
            <person name="Bruemmer F."/>
            <person name="Labrenz M."/>
            <person name="Spormann A.M."/>
            <person name="Op den Camp H."/>
            <person name="Overmann J."/>
            <person name="Amann R."/>
            <person name="Jetten M.S.M."/>
            <person name="Mascher T."/>
            <person name="Medema M.H."/>
            <person name="Devos D.P."/>
            <person name="Kaster A.-K."/>
            <person name="Ovreas L."/>
            <person name="Rohde M."/>
            <person name="Galperin M.Y."/>
            <person name="Jogler C."/>
        </authorList>
    </citation>
    <scope>NUCLEOTIDE SEQUENCE [LARGE SCALE GENOMIC DNA]</scope>
    <source>
        <strain evidence="14 15">Pr1d</strain>
    </source>
</reference>
<comment type="subcellular location">
    <subcellularLocation>
        <location evidence="11">Cytoplasm</location>
    </subcellularLocation>
</comment>
<feature type="binding site" evidence="11">
    <location>
        <begin position="390"/>
        <end position="392"/>
    </location>
    <ligand>
        <name>substrate</name>
    </ligand>
</feature>
<dbReference type="Proteomes" id="UP000323917">
    <property type="component" value="Chromosome"/>
</dbReference>
<evidence type="ECO:0000256" key="10">
    <source>
        <dbReference type="ARBA" id="ARBA00023239"/>
    </source>
</evidence>
<dbReference type="InterPro" id="IPR013035">
    <property type="entry name" value="PEP_carboxykinase_C"/>
</dbReference>
<dbReference type="KEGG" id="bgok:Pr1d_12240"/>
<keyword evidence="14" id="KW-0670">Pyruvate</keyword>
<proteinExistence type="inferred from homology"/>
<evidence type="ECO:0000256" key="7">
    <source>
        <dbReference type="ARBA" id="ARBA00022793"/>
    </source>
</evidence>
<dbReference type="InterPro" id="IPR008209">
    <property type="entry name" value="PEP_carboxykinase_GTP"/>
</dbReference>
<feature type="active site" evidence="11">
    <location>
        <position position="273"/>
    </location>
</feature>
<dbReference type="InterPro" id="IPR018091">
    <property type="entry name" value="PEP_carboxykin_GTP_CS"/>
</dbReference>
<dbReference type="HAMAP" id="MF_00452">
    <property type="entry name" value="PEPCK_GTP"/>
    <property type="match status" value="1"/>
</dbReference>
<feature type="binding site" evidence="11">
    <location>
        <position position="249"/>
    </location>
    <ligand>
        <name>Mn(2+)</name>
        <dbReference type="ChEBI" id="CHEBI:29035"/>
    </ligand>
</feature>
<dbReference type="Gene3D" id="3.40.449.10">
    <property type="entry name" value="Phosphoenolpyruvate Carboxykinase, domain 1"/>
    <property type="match status" value="1"/>
</dbReference>
<comment type="pathway">
    <text evidence="1 11">Carbohydrate biosynthesis; gluconeogenesis.</text>
</comment>
<dbReference type="CDD" id="cd00819">
    <property type="entry name" value="PEPCK_GTP"/>
    <property type="match status" value="1"/>
</dbReference>
<evidence type="ECO:0000256" key="8">
    <source>
        <dbReference type="ARBA" id="ARBA00023134"/>
    </source>
</evidence>
<keyword evidence="5 11" id="KW-0479">Metal-binding</keyword>
<dbReference type="RefSeq" id="WP_148072657.1">
    <property type="nucleotide sequence ID" value="NZ_CP042913.1"/>
</dbReference>
<dbReference type="UniPathway" id="UPA00138"/>
<dbReference type="GO" id="GO:0019543">
    <property type="term" value="P:propionate catabolic process"/>
    <property type="evidence" value="ECO:0007669"/>
    <property type="project" value="TreeGrafter"/>
</dbReference>
<dbReference type="OrthoDB" id="9758871at2"/>
<name>A0A5B9QIJ0_9BACT</name>
<dbReference type="Pfam" id="PF17297">
    <property type="entry name" value="PEPCK_N"/>
    <property type="match status" value="1"/>
</dbReference>
<evidence type="ECO:0000256" key="11">
    <source>
        <dbReference type="HAMAP-Rule" id="MF_00452"/>
    </source>
</evidence>
<feature type="binding site" evidence="11">
    <location>
        <begin position="272"/>
        <end position="277"/>
    </location>
    <ligand>
        <name>GTP</name>
        <dbReference type="ChEBI" id="CHEBI:37565"/>
    </ligand>
</feature>
<evidence type="ECO:0000256" key="5">
    <source>
        <dbReference type="ARBA" id="ARBA00022723"/>
    </source>
</evidence>
<dbReference type="Gene3D" id="2.170.8.10">
    <property type="entry name" value="Phosphoenolpyruvate Carboxykinase, domain 2"/>
    <property type="match status" value="1"/>
</dbReference>
<dbReference type="FunFam" id="3.40.449.10:FF:000005">
    <property type="entry name" value="Phosphoenolpyruvate carboxykinase [GTP]"/>
    <property type="match status" value="1"/>
</dbReference>
<feature type="binding site" evidence="11">
    <location>
        <position position="79"/>
    </location>
    <ligand>
        <name>substrate</name>
    </ligand>
</feature>
<protein>
    <recommendedName>
        <fullName evidence="11">Phosphoenolpyruvate carboxykinase [GTP]</fullName>
        <shortName evidence="11">PEP carboxykinase</shortName>
        <shortName evidence="11">PEPCK</shortName>
        <ecNumber evidence="11">4.1.1.32</ecNumber>
    </recommendedName>
    <alternativeName>
        <fullName evidence="11">GTP-dependent phosphoenolpyruvate carboxykinase</fullName>
        <shortName evidence="11">GTP-PEPCK</shortName>
    </alternativeName>
</protein>
<sequence length="618" mass="69248">MSTVMAEVPSAVNNPELVKWVDKMVALCQPEAVHWCDGSQEEYDSLCNEMVESGTFIRLNPDLRPNSFLARSHPSDVARVEDRTFICSLSKGEAGPTNNWMAPKEMKALLTPKFEGCMQGRTLYVIPFSMGPIGSRIAHIGIQITDSPYVVTNMRIMTRMGTAVLEALGEGEFIKCLHAVGMPLTAGVKDVPWPCSPDPQNKYIVHFPKERTIWSYGSGYGGNALLGKKCFALRIASVLAREQGWLAEHMLITGVKDPSGKKTYVAAAFPSACGKTNFAMLVPPKEFQEEGWEVTTVGDDIAWIKPGEDGKIYAINPEAGFFGVAPGTNEETNPNAMASIRANTIFTNVALTDEGDVWWEGMDGPPPEHAIDWQGNDWTPASDKKAAHPNSRFTAPLSQCPCADPEYDNPDGVPISAFIFGGRRSTVLPLVYQSFNWAFGVYMGATMGSEMTAAAFGELGKVRRDPFAMLPFCGYHMGDYFNHWLNFGRQLPVPPRIFNVNWFRKDAEGNFLWPGFSENMRILQWVVERSQGKAVGIECPLGWMPKYEDIHWQGLDFSEEQYRQLMSVDRNDWMKEIASHDELFFNLYDRLPREFTFIRELLISGLWRSPEHWGQKGK</sequence>
<evidence type="ECO:0000256" key="4">
    <source>
        <dbReference type="ARBA" id="ARBA00022432"/>
    </source>
</evidence>
<keyword evidence="11" id="KW-0963">Cytoplasm</keyword>
<accession>A0A5B9QIJ0</accession>
<feature type="binding site" evidence="11">
    <location>
        <begin position="516"/>
        <end position="519"/>
    </location>
    <ligand>
        <name>GTP</name>
        <dbReference type="ChEBI" id="CHEBI:37565"/>
    </ligand>
</feature>
<comment type="function">
    <text evidence="11">Catalyzes the conversion of oxaloacetate (OAA) to phosphoenolpyruvate (PEP), the rate-limiting step in the metabolic pathway that produces glucose from lactate and other precursors derived from the citric acid cycle.</text>
</comment>
<dbReference type="Gene3D" id="3.90.228.20">
    <property type="match status" value="1"/>
</dbReference>
<dbReference type="EC" id="4.1.1.32" evidence="11"/>
<keyword evidence="9 11" id="KW-0464">Manganese</keyword>
<comment type="subunit">
    <text evidence="3 11">Monomer.</text>
</comment>
<evidence type="ECO:0000256" key="2">
    <source>
        <dbReference type="ARBA" id="ARBA00005796"/>
    </source>
</evidence>
<evidence type="ECO:0000256" key="9">
    <source>
        <dbReference type="ARBA" id="ARBA00023211"/>
    </source>
</evidence>
<dbReference type="PANTHER" id="PTHR11561:SF0">
    <property type="entry name" value="PHOSPHOENOLPYRUVATE CARBOXYKINASE [GTP]-RELATED"/>
    <property type="match status" value="1"/>
</dbReference>
<keyword evidence="14" id="KW-0418">Kinase</keyword>
<gene>
    <name evidence="14" type="primary">pckG_2</name>
    <name evidence="11" type="synonym">pckG</name>
    <name evidence="14" type="ORF">Pr1d_12240</name>
</gene>
<dbReference type="InterPro" id="IPR035077">
    <property type="entry name" value="PEP_carboxykinase_GTP_C"/>
</dbReference>
<dbReference type="AlphaFoldDB" id="A0A5B9QIJ0"/>
<feature type="domain" description="Phosphoenolpyruvate carboxykinase C-terminal P-loop" evidence="12">
    <location>
        <begin position="245"/>
        <end position="596"/>
    </location>
</feature>
<keyword evidence="7 11" id="KW-0210">Decarboxylase</keyword>
<feature type="binding site" evidence="11">
    <location>
        <position position="300"/>
    </location>
    <ligand>
        <name>Mn(2+)</name>
        <dbReference type="ChEBI" id="CHEBI:29035"/>
    </ligand>
</feature>